<dbReference type="SMART" id="SM00254">
    <property type="entry name" value="ShKT"/>
    <property type="match status" value="1"/>
</dbReference>
<dbReference type="AlphaFoldDB" id="A0A016TDG7"/>
<feature type="domain" description="ShKT" evidence="2">
    <location>
        <begin position="37"/>
        <end position="71"/>
    </location>
</feature>
<sequence length="87" mass="9949">MHPFTLEYLLSFGVDSERLHKNQQRANVCGTGAQSDCCDSHPSCPYWASVGECTRNRNYMQLNCMRSCDTCLKDPFARHLARRSGQF</sequence>
<gene>
    <name evidence="3" type="primary">Acey_s0114.g454</name>
    <name evidence="3" type="ORF">Y032_0114g454</name>
</gene>
<dbReference type="Pfam" id="PF01549">
    <property type="entry name" value="ShK"/>
    <property type="match status" value="1"/>
</dbReference>
<proteinExistence type="predicted"/>
<dbReference type="OrthoDB" id="5783007at2759"/>
<keyword evidence="1" id="KW-1015">Disulfide bond</keyword>
<organism evidence="3 4">
    <name type="scientific">Ancylostoma ceylanicum</name>
    <dbReference type="NCBI Taxonomy" id="53326"/>
    <lineage>
        <taxon>Eukaryota</taxon>
        <taxon>Metazoa</taxon>
        <taxon>Ecdysozoa</taxon>
        <taxon>Nematoda</taxon>
        <taxon>Chromadorea</taxon>
        <taxon>Rhabditida</taxon>
        <taxon>Rhabditina</taxon>
        <taxon>Rhabditomorpha</taxon>
        <taxon>Strongyloidea</taxon>
        <taxon>Ancylostomatidae</taxon>
        <taxon>Ancylostomatinae</taxon>
        <taxon>Ancylostoma</taxon>
    </lineage>
</organism>
<accession>A0A016TDG7</accession>
<evidence type="ECO:0000259" key="2">
    <source>
        <dbReference type="PROSITE" id="PS51670"/>
    </source>
</evidence>
<dbReference type="STRING" id="53326.A0A016TDG7"/>
<dbReference type="Proteomes" id="UP000024635">
    <property type="component" value="Unassembled WGS sequence"/>
</dbReference>
<keyword evidence="4" id="KW-1185">Reference proteome</keyword>
<feature type="disulfide bond" evidence="1">
    <location>
        <begin position="37"/>
        <end position="71"/>
    </location>
</feature>
<reference evidence="4" key="1">
    <citation type="journal article" date="2015" name="Nat. Genet.">
        <title>The genome and transcriptome of the zoonotic hookworm Ancylostoma ceylanicum identify infection-specific gene families.</title>
        <authorList>
            <person name="Schwarz E.M."/>
            <person name="Hu Y."/>
            <person name="Antoshechkin I."/>
            <person name="Miller M.M."/>
            <person name="Sternberg P.W."/>
            <person name="Aroian R.V."/>
        </authorList>
    </citation>
    <scope>NUCLEOTIDE SEQUENCE</scope>
    <source>
        <strain evidence="4">HY135</strain>
    </source>
</reference>
<evidence type="ECO:0000313" key="4">
    <source>
        <dbReference type="Proteomes" id="UP000024635"/>
    </source>
</evidence>
<comment type="caution">
    <text evidence="1">Lacks conserved residue(s) required for the propagation of feature annotation.</text>
</comment>
<evidence type="ECO:0000313" key="3">
    <source>
        <dbReference type="EMBL" id="EYC00648.1"/>
    </source>
</evidence>
<comment type="caution">
    <text evidence="3">The sequence shown here is derived from an EMBL/GenBank/DDBJ whole genome shotgun (WGS) entry which is preliminary data.</text>
</comment>
<evidence type="ECO:0000256" key="1">
    <source>
        <dbReference type="PROSITE-ProRule" id="PRU01005"/>
    </source>
</evidence>
<dbReference type="EMBL" id="JARK01001450">
    <property type="protein sequence ID" value="EYC00648.1"/>
    <property type="molecule type" value="Genomic_DNA"/>
</dbReference>
<protein>
    <recommendedName>
        <fullName evidence="2">ShKT domain-containing protein</fullName>
    </recommendedName>
</protein>
<dbReference type="InterPro" id="IPR003582">
    <property type="entry name" value="ShKT_dom"/>
</dbReference>
<name>A0A016TDG7_9BILA</name>
<dbReference type="PROSITE" id="PS51670">
    <property type="entry name" value="SHKT"/>
    <property type="match status" value="1"/>
</dbReference>